<accession>A0A1T5LQW5</accession>
<dbReference type="OrthoDB" id="5974362at2"/>
<sequence length="228" mass="25913">MPETLAAYPPLGPHWQGLVVLARGANRLCVRDPADEAACLKFELAAHERTQASLRERLRRAWAQRWESFGENAVELRAYRRLHARWGEQTHEVFAQCTGLVETRWGRALRCLLVREADGQPARSLYSHLFAGTAYSAGALCAEVDRIEAWLLARQVPLFDLNAGNFVVTDVDGHPRLTCVDGKSTLSGKELLPLSRWIPHLMRRKIQRRAERLRQRIRRALAEPSPAH</sequence>
<evidence type="ECO:0000313" key="2">
    <source>
        <dbReference type="Proteomes" id="UP000190341"/>
    </source>
</evidence>
<gene>
    <name evidence="1" type="ORF">SAMN06296058_2922</name>
</gene>
<dbReference type="EMBL" id="FUZV01000002">
    <property type="protein sequence ID" value="SKC78264.1"/>
    <property type="molecule type" value="Genomic_DNA"/>
</dbReference>
<keyword evidence="2" id="KW-1185">Reference proteome</keyword>
<dbReference type="STRING" id="428993.SAMN06296058_2922"/>
<name>A0A1T5LQW5_9GAMM</name>
<dbReference type="Proteomes" id="UP000190341">
    <property type="component" value="Unassembled WGS sequence"/>
</dbReference>
<reference evidence="1 2" key="1">
    <citation type="submission" date="2017-02" db="EMBL/GenBank/DDBJ databases">
        <authorList>
            <person name="Peterson S.W."/>
        </authorList>
    </citation>
    <scope>NUCLEOTIDE SEQUENCE [LARGE SCALE GENOMIC DNA]</scope>
    <source>
        <strain evidence="1 2">P15</strain>
    </source>
</reference>
<dbReference type="AlphaFoldDB" id="A0A1T5LQW5"/>
<protein>
    <submittedName>
        <fullName evidence="1">PhoP regulatory network protein YrbL</fullName>
    </submittedName>
</protein>
<proteinExistence type="predicted"/>
<dbReference type="Pfam" id="PF10707">
    <property type="entry name" value="YrbL-PhoP_reg"/>
    <property type="match status" value="1"/>
</dbReference>
<dbReference type="InterPro" id="IPR019647">
    <property type="entry name" value="PhoP_reg_network_YrbL"/>
</dbReference>
<evidence type="ECO:0000313" key="1">
    <source>
        <dbReference type="EMBL" id="SKC78264.1"/>
    </source>
</evidence>
<organism evidence="1 2">
    <name type="scientific">Pseudoxanthomonas indica</name>
    <dbReference type="NCBI Taxonomy" id="428993"/>
    <lineage>
        <taxon>Bacteria</taxon>
        <taxon>Pseudomonadati</taxon>
        <taxon>Pseudomonadota</taxon>
        <taxon>Gammaproteobacteria</taxon>
        <taxon>Lysobacterales</taxon>
        <taxon>Lysobacteraceae</taxon>
        <taxon>Pseudoxanthomonas</taxon>
    </lineage>
</organism>